<name>A0ABT0YJE1_9BURK</name>
<proteinExistence type="predicted"/>
<evidence type="ECO:0000313" key="1">
    <source>
        <dbReference type="EMBL" id="MCM5678833.1"/>
    </source>
</evidence>
<gene>
    <name evidence="1" type="ORF">M8A51_04720</name>
</gene>
<keyword evidence="2" id="KW-1185">Reference proteome</keyword>
<comment type="caution">
    <text evidence="1">The sequence shown here is derived from an EMBL/GenBank/DDBJ whole genome shotgun (WGS) entry which is preliminary data.</text>
</comment>
<protein>
    <submittedName>
        <fullName evidence="1">Uncharacterized protein</fullName>
    </submittedName>
</protein>
<dbReference type="EMBL" id="JAMKFE010000002">
    <property type="protein sequence ID" value="MCM5678833.1"/>
    <property type="molecule type" value="Genomic_DNA"/>
</dbReference>
<reference evidence="1" key="1">
    <citation type="submission" date="2022-05" db="EMBL/GenBank/DDBJ databases">
        <title>Schlegelella sp. nov., isolated from mangrove soil.</title>
        <authorList>
            <person name="Liu Y."/>
            <person name="Ge X."/>
            <person name="Liu W."/>
        </authorList>
    </citation>
    <scope>NUCLEOTIDE SEQUENCE</scope>
    <source>
        <strain evidence="1">S2-27</strain>
    </source>
</reference>
<accession>A0ABT0YJE1</accession>
<sequence length="203" mass="23400">MGLLSAGQGTPASEALIADYRRRIQTQRTRLALRALRDMKEIRREVWVTLNREQRIAALREVHRIYAAAFGMAPSAMSFERLPPNGRATVYGVYVANERLLKVEERLIEPMHLRPEQAVVELVCTVVHESRHYLQWRVLRRPNSFPSFWQAKEWADDYSRTSDPSGDPEGYRKQPVEADAFAVEELARAMLYPDTLSVQPYAD</sequence>
<dbReference type="Proteomes" id="UP001165541">
    <property type="component" value="Unassembled WGS sequence"/>
</dbReference>
<evidence type="ECO:0000313" key="2">
    <source>
        <dbReference type="Proteomes" id="UP001165541"/>
    </source>
</evidence>
<organism evidence="1 2">
    <name type="scientific">Caldimonas mangrovi</name>
    <dbReference type="NCBI Taxonomy" id="2944811"/>
    <lineage>
        <taxon>Bacteria</taxon>
        <taxon>Pseudomonadati</taxon>
        <taxon>Pseudomonadota</taxon>
        <taxon>Betaproteobacteria</taxon>
        <taxon>Burkholderiales</taxon>
        <taxon>Sphaerotilaceae</taxon>
        <taxon>Caldimonas</taxon>
    </lineage>
</organism>